<dbReference type="SUPFAM" id="SSF52540">
    <property type="entry name" value="P-loop containing nucleoside triphosphate hydrolases"/>
    <property type="match status" value="1"/>
</dbReference>
<dbReference type="CDD" id="cd17930">
    <property type="entry name" value="DEXHc_cas3"/>
    <property type="match status" value="1"/>
</dbReference>
<dbReference type="InterPro" id="IPR014001">
    <property type="entry name" value="Helicase_ATP-bd"/>
</dbReference>
<dbReference type="InterPro" id="IPR003607">
    <property type="entry name" value="HD/PDEase_dom"/>
</dbReference>
<dbReference type="InterPro" id="IPR006674">
    <property type="entry name" value="HD_domain"/>
</dbReference>
<dbReference type="GO" id="GO:0051607">
    <property type="term" value="P:defense response to virus"/>
    <property type="evidence" value="ECO:0007669"/>
    <property type="project" value="UniProtKB-KW"/>
</dbReference>
<dbReference type="GO" id="GO:0003676">
    <property type="term" value="F:nucleic acid binding"/>
    <property type="evidence" value="ECO:0007669"/>
    <property type="project" value="InterPro"/>
</dbReference>
<evidence type="ECO:0000256" key="5">
    <source>
        <dbReference type="ARBA" id="ARBA00022741"/>
    </source>
</evidence>
<keyword evidence="5" id="KW-0547">Nucleotide-binding</keyword>
<dbReference type="GO" id="GO:0005524">
    <property type="term" value="F:ATP binding"/>
    <property type="evidence" value="ECO:0007669"/>
    <property type="project" value="UniProtKB-KW"/>
</dbReference>
<dbReference type="Proteomes" id="UP000323166">
    <property type="component" value="Unassembled WGS sequence"/>
</dbReference>
<organism evidence="11 12">
    <name type="scientific">Desulfallas thermosapovorans DSM 6562</name>
    <dbReference type="NCBI Taxonomy" id="1121431"/>
    <lineage>
        <taxon>Bacteria</taxon>
        <taxon>Bacillati</taxon>
        <taxon>Bacillota</taxon>
        <taxon>Clostridia</taxon>
        <taxon>Eubacteriales</taxon>
        <taxon>Desulfallaceae</taxon>
        <taxon>Desulfallas</taxon>
    </lineage>
</organism>
<comment type="caution">
    <text evidence="11">The sequence shown here is derived from an EMBL/GenBank/DDBJ whole genome shotgun (WGS) entry which is preliminary data.</text>
</comment>
<dbReference type="RefSeq" id="WP_166512762.1">
    <property type="nucleotide sequence ID" value="NZ_VNHM01000023.1"/>
</dbReference>
<evidence type="ECO:0000256" key="8">
    <source>
        <dbReference type="ARBA" id="ARBA00022840"/>
    </source>
</evidence>
<evidence type="ECO:0000256" key="7">
    <source>
        <dbReference type="ARBA" id="ARBA00022806"/>
    </source>
</evidence>
<feature type="domain" description="HD Cas3-type" evidence="10">
    <location>
        <begin position="10"/>
        <end position="187"/>
    </location>
</feature>
<keyword evidence="6" id="KW-0378">Hydrolase</keyword>
<dbReference type="GO" id="GO:0004519">
    <property type="term" value="F:endonuclease activity"/>
    <property type="evidence" value="ECO:0007669"/>
    <property type="project" value="UniProtKB-KW"/>
</dbReference>
<keyword evidence="12" id="KW-1185">Reference proteome</keyword>
<keyword evidence="3" id="KW-0540">Nuclease</keyword>
<sequence length="750" mass="84798">MPGLKPGPVDSHPGRPLEDHLLQTANLAEQIALQYLGQVPENLQAVCLLHDVAKAHAKFQKRLKGKGRFPHAGPSAYIALSVTGDIVTAEVIRCHHTHLASNFINEIWCNSNYQEIRQVVGEIPVWQGSEAVTARLNINPGKWQELLPSSEGWDDLLYEIEDNTVLDVNLWLKIKILYSLLVTADRLDALSGRGINLEMPGFTDPGNVIEGILAGLKPTPLTKWRNQVRNEVLKKAEKTISGPGVYTLTLPTGAGKTLLALDLALRIARQESKGGIIYVLPFITIVEQNSAVAKTIFPSVQEDHHLAYDDSSPEEHTSQLQRFVSLFRYWKEPVVVSTFAKLWEVLYSPRGNAAMSFHRLANAVVLLDEPQSIPARFWKGFGNTLEFITAKLNTTFILITATQPKMVRGRELAPESISVPKCRYTAGYFKEPVGIEQMLVTLNRYEMSRLNTMVVANTRRAALEILFMIKRSNVDDDSLFFLSSWVTPADRKRMMSEIKTREERELPRYLVATQVVEAGVDLSFDLVARDIAPLDSIVQVAGRCNRHMSERQGQILIFELINEEGRKYASSVYDAVLVNITREVLGKGLEKNGGPIAFSELEVQDMLKEYYTRIADALQDDGPWFDIQKGNWDCQATLFEEPVYESTVFIDRSGEIKATLEELNETGNKLEDRDKRKQLWKKIQEHAISVPEKELDQWYEACGASIWDENEKDIDKISAGLWIVNPRGVGRIYQPDIGFIPWEIYQKYYD</sequence>
<evidence type="ECO:0000256" key="3">
    <source>
        <dbReference type="ARBA" id="ARBA00022722"/>
    </source>
</evidence>
<dbReference type="Gene3D" id="3.40.50.300">
    <property type="entry name" value="P-loop containing nucleotide triphosphate hydrolases"/>
    <property type="match status" value="2"/>
</dbReference>
<keyword evidence="4" id="KW-0479">Metal-binding</keyword>
<dbReference type="NCBIfam" id="TIGR01587">
    <property type="entry name" value="cas3_core"/>
    <property type="match status" value="1"/>
</dbReference>
<comment type="similarity">
    <text evidence="2">In the central section; belongs to the CRISPR-associated helicase Cas3 family.</text>
</comment>
<protein>
    <submittedName>
        <fullName evidence="11">CRISPR-associated endonuclease/helicase Cas3</fullName>
    </submittedName>
</protein>
<accession>A0A5S4ZNJ8</accession>
<dbReference type="InterPro" id="IPR011545">
    <property type="entry name" value="DEAD/DEAH_box_helicase_dom"/>
</dbReference>
<evidence type="ECO:0000313" key="12">
    <source>
        <dbReference type="Proteomes" id="UP000323166"/>
    </source>
</evidence>
<dbReference type="InterPro" id="IPR006474">
    <property type="entry name" value="Helicase_Cas3_CRISPR-ass_core"/>
</dbReference>
<reference evidence="11 12" key="1">
    <citation type="submission" date="2019-07" db="EMBL/GenBank/DDBJ databases">
        <title>Genomic Encyclopedia of Type Strains, Phase I: the one thousand microbial genomes (KMG-I) project.</title>
        <authorList>
            <person name="Kyrpides N."/>
        </authorList>
    </citation>
    <scope>NUCLEOTIDE SEQUENCE [LARGE SCALE GENOMIC DNA]</scope>
    <source>
        <strain evidence="11 12">DSM 6562</strain>
    </source>
</reference>
<dbReference type="CDD" id="cd09641">
    <property type="entry name" value="Cas3''_I"/>
    <property type="match status" value="1"/>
</dbReference>
<dbReference type="SMART" id="SM00471">
    <property type="entry name" value="HDc"/>
    <property type="match status" value="1"/>
</dbReference>
<dbReference type="GO" id="GO:0046872">
    <property type="term" value="F:metal ion binding"/>
    <property type="evidence" value="ECO:0007669"/>
    <property type="project" value="UniProtKB-KW"/>
</dbReference>
<evidence type="ECO:0000256" key="6">
    <source>
        <dbReference type="ARBA" id="ARBA00022801"/>
    </source>
</evidence>
<keyword evidence="9" id="KW-0051">Antiviral defense</keyword>
<dbReference type="Pfam" id="PF00270">
    <property type="entry name" value="DEAD"/>
    <property type="match status" value="1"/>
</dbReference>
<dbReference type="InterPro" id="IPR054712">
    <property type="entry name" value="Cas3-like_dom"/>
</dbReference>
<dbReference type="NCBIfam" id="TIGR01596">
    <property type="entry name" value="cas3_HD"/>
    <property type="match status" value="1"/>
</dbReference>
<evidence type="ECO:0000256" key="9">
    <source>
        <dbReference type="ARBA" id="ARBA00023118"/>
    </source>
</evidence>
<evidence type="ECO:0000256" key="4">
    <source>
        <dbReference type="ARBA" id="ARBA00022723"/>
    </source>
</evidence>
<dbReference type="InterPro" id="IPR027417">
    <property type="entry name" value="P-loop_NTPase"/>
</dbReference>
<dbReference type="GO" id="GO:0016787">
    <property type="term" value="F:hydrolase activity"/>
    <property type="evidence" value="ECO:0007669"/>
    <property type="project" value="UniProtKB-KW"/>
</dbReference>
<name>A0A5S4ZNJ8_9FIRM</name>
<evidence type="ECO:0000256" key="2">
    <source>
        <dbReference type="ARBA" id="ARBA00009046"/>
    </source>
</evidence>
<dbReference type="Gene3D" id="1.10.3210.30">
    <property type="match status" value="1"/>
</dbReference>
<dbReference type="InterPro" id="IPR006483">
    <property type="entry name" value="CRISPR-assoc_Cas3_HD"/>
</dbReference>
<keyword evidence="8" id="KW-0067">ATP-binding</keyword>
<dbReference type="Pfam" id="PF01966">
    <property type="entry name" value="HD"/>
    <property type="match status" value="1"/>
</dbReference>
<dbReference type="AlphaFoldDB" id="A0A5S4ZNJ8"/>
<gene>
    <name evidence="11" type="ORF">LX24_02830</name>
</gene>
<dbReference type="GO" id="GO:0004386">
    <property type="term" value="F:helicase activity"/>
    <property type="evidence" value="ECO:0007669"/>
    <property type="project" value="UniProtKB-KW"/>
</dbReference>
<proteinExistence type="inferred from homology"/>
<evidence type="ECO:0000313" key="11">
    <source>
        <dbReference type="EMBL" id="TYO92777.1"/>
    </source>
</evidence>
<dbReference type="Pfam" id="PF22590">
    <property type="entry name" value="Cas3-like_C_2"/>
    <property type="match status" value="1"/>
</dbReference>
<evidence type="ECO:0000259" key="10">
    <source>
        <dbReference type="PROSITE" id="PS51643"/>
    </source>
</evidence>
<dbReference type="SMART" id="SM00487">
    <property type="entry name" value="DEXDc"/>
    <property type="match status" value="1"/>
</dbReference>
<keyword evidence="7 11" id="KW-0347">Helicase</keyword>
<evidence type="ECO:0000256" key="1">
    <source>
        <dbReference type="ARBA" id="ARBA00006847"/>
    </source>
</evidence>
<dbReference type="SUPFAM" id="SSF109604">
    <property type="entry name" value="HD-domain/PDEase-like"/>
    <property type="match status" value="1"/>
</dbReference>
<dbReference type="EMBL" id="VNHM01000023">
    <property type="protein sequence ID" value="TYO92777.1"/>
    <property type="molecule type" value="Genomic_DNA"/>
</dbReference>
<keyword evidence="11" id="KW-0255">Endonuclease</keyword>
<dbReference type="PROSITE" id="PS51643">
    <property type="entry name" value="HD_CAS3"/>
    <property type="match status" value="1"/>
</dbReference>
<dbReference type="InterPro" id="IPR038257">
    <property type="entry name" value="CRISPR-assoc_Cas3_HD_sf"/>
</dbReference>
<comment type="similarity">
    <text evidence="1">In the N-terminal section; belongs to the CRISPR-associated nuclease Cas3-HD family.</text>
</comment>